<protein>
    <submittedName>
        <fullName evidence="6">Iron ABC transporter, ATP-binding protein</fullName>
    </submittedName>
</protein>
<dbReference type="HOGENOM" id="CLU_000604_1_11_2"/>
<dbReference type="AlphaFoldDB" id="R9T8F5"/>
<evidence type="ECO:0000313" key="7">
    <source>
        <dbReference type="Proteomes" id="UP000014070"/>
    </source>
</evidence>
<dbReference type="InterPro" id="IPR027417">
    <property type="entry name" value="P-loop_NTPase"/>
</dbReference>
<dbReference type="Proteomes" id="UP000014070">
    <property type="component" value="Chromosome"/>
</dbReference>
<dbReference type="CDD" id="cd03214">
    <property type="entry name" value="ABC_Iron-Siderophores_B12_Hemin"/>
    <property type="match status" value="1"/>
</dbReference>
<dbReference type="Gene3D" id="3.40.50.300">
    <property type="entry name" value="P-loop containing nucleotide triphosphate hydrolases"/>
    <property type="match status" value="1"/>
</dbReference>
<dbReference type="PROSITE" id="PS50893">
    <property type="entry name" value="ABC_TRANSPORTER_2"/>
    <property type="match status" value="1"/>
</dbReference>
<dbReference type="PANTHER" id="PTHR42734:SF6">
    <property type="entry name" value="MOLYBDATE IMPORT ATP-BINDING PROTEIN MOLC"/>
    <property type="match status" value="1"/>
</dbReference>
<sequence length="271" mass="30343">MSLLEVKSVRFTYDDEREILKDVSFDADHNNIISILGPNGTGKTTLLKCICNIHRPSSGKITIDGTDILSLSSRELAKRVAYVPQKTYTSRITVFDSILIGRRPHIDWTTTQKDVEIAWSIIESLGLSDLSLKYVDEISGGEFQKVQIGRAITQEPKLLILDEPSNNLDIANQHITMRMINHVVREHGLCTIMTMHDINLATYYSDKFLFIKDGELIAYGGKEVINPDIIQTVYGIEVDVLDYNGQPLVVPKKDQPQYEGLVSAGIGGYND</sequence>
<comment type="similarity">
    <text evidence="1">Belongs to the ABC transporter superfamily.</text>
</comment>
<evidence type="ECO:0000259" key="5">
    <source>
        <dbReference type="PROSITE" id="PS50893"/>
    </source>
</evidence>
<dbReference type="SMART" id="SM00382">
    <property type="entry name" value="AAA"/>
    <property type="match status" value="1"/>
</dbReference>
<dbReference type="Pfam" id="PF00005">
    <property type="entry name" value="ABC_tran"/>
    <property type="match status" value="1"/>
</dbReference>
<evidence type="ECO:0000256" key="1">
    <source>
        <dbReference type="ARBA" id="ARBA00005417"/>
    </source>
</evidence>
<gene>
    <name evidence="6" type="ORF">MMINT_05650</name>
</gene>
<feature type="domain" description="ABC transporter" evidence="5">
    <location>
        <begin position="4"/>
        <end position="238"/>
    </location>
</feature>
<keyword evidence="4 6" id="KW-0067">ATP-binding</keyword>
<evidence type="ECO:0000256" key="3">
    <source>
        <dbReference type="ARBA" id="ARBA00022741"/>
    </source>
</evidence>
<dbReference type="InterPro" id="IPR003439">
    <property type="entry name" value="ABC_transporter-like_ATP-bd"/>
</dbReference>
<dbReference type="GO" id="GO:0005524">
    <property type="term" value="F:ATP binding"/>
    <property type="evidence" value="ECO:0007669"/>
    <property type="project" value="UniProtKB-KW"/>
</dbReference>
<dbReference type="FunFam" id="3.40.50.300:FF:000134">
    <property type="entry name" value="Iron-enterobactin ABC transporter ATP-binding protein"/>
    <property type="match status" value="1"/>
</dbReference>
<evidence type="ECO:0000313" key="6">
    <source>
        <dbReference type="EMBL" id="AGN25941.1"/>
    </source>
</evidence>
<dbReference type="PROSITE" id="PS00211">
    <property type="entry name" value="ABC_TRANSPORTER_1"/>
    <property type="match status" value="1"/>
</dbReference>
<dbReference type="STRING" id="1295009.MMINT_05650"/>
<dbReference type="InParanoid" id="R9T8F5"/>
<dbReference type="InterPro" id="IPR003593">
    <property type="entry name" value="AAA+_ATPase"/>
</dbReference>
<proteinExistence type="inferred from homology"/>
<dbReference type="GO" id="GO:0016887">
    <property type="term" value="F:ATP hydrolysis activity"/>
    <property type="evidence" value="ECO:0007669"/>
    <property type="project" value="InterPro"/>
</dbReference>
<dbReference type="InterPro" id="IPR050153">
    <property type="entry name" value="Metal_Ion_Import_ABC"/>
</dbReference>
<dbReference type="FunCoup" id="R9T8F5">
    <property type="interactions" value="18"/>
</dbReference>
<name>R9T8F5_METII</name>
<dbReference type="PANTHER" id="PTHR42734">
    <property type="entry name" value="METAL TRANSPORT SYSTEM ATP-BINDING PROTEIN TM_0124-RELATED"/>
    <property type="match status" value="1"/>
</dbReference>
<evidence type="ECO:0000256" key="4">
    <source>
        <dbReference type="ARBA" id="ARBA00022840"/>
    </source>
</evidence>
<dbReference type="InterPro" id="IPR017871">
    <property type="entry name" value="ABC_transporter-like_CS"/>
</dbReference>
<keyword evidence="7" id="KW-1185">Reference proteome</keyword>
<accession>R9T8F5</accession>
<dbReference type="SUPFAM" id="SSF52540">
    <property type="entry name" value="P-loop containing nucleoside triphosphate hydrolases"/>
    <property type="match status" value="1"/>
</dbReference>
<keyword evidence="2" id="KW-0813">Transport</keyword>
<dbReference type="EMBL" id="CP005934">
    <property type="protein sequence ID" value="AGN25941.1"/>
    <property type="molecule type" value="Genomic_DNA"/>
</dbReference>
<keyword evidence="3" id="KW-0547">Nucleotide-binding</keyword>
<reference evidence="6 7" key="1">
    <citation type="journal article" date="2013" name="Genome Announc.">
        <title>Genome sequence of 'Candidatus Methanomassiliicoccus intestinalis' Issoire-Mx1, a third thermoplasmatales-related methanogenic archaeon from human feces.</title>
        <authorList>
            <person name="Borrel G."/>
            <person name="Harris H.M."/>
            <person name="Parisot N."/>
            <person name="Gaci N."/>
            <person name="Tottey W."/>
            <person name="Mihajlovski A."/>
            <person name="Deane J."/>
            <person name="Gribaldo S."/>
            <person name="Bardot O."/>
            <person name="Peyretaillade E."/>
            <person name="Peyret P."/>
            <person name="O'Toole P.W."/>
            <person name="Brugere J.F."/>
        </authorList>
    </citation>
    <scope>NUCLEOTIDE SEQUENCE [LARGE SCALE GENOMIC DNA]</scope>
    <source>
        <strain evidence="6 7">Issoire-Mx1</strain>
    </source>
</reference>
<evidence type="ECO:0000256" key="2">
    <source>
        <dbReference type="ARBA" id="ARBA00022448"/>
    </source>
</evidence>
<dbReference type="RefSeq" id="WP_020448466.1">
    <property type="nucleotide sequence ID" value="NC_021353.1"/>
</dbReference>
<dbReference type="GeneID" id="41322993"/>
<dbReference type="KEGG" id="mer:MMINT_05650"/>
<organism evidence="6 7">
    <name type="scientific">Methanomassiliicoccus intestinalis (strain Issoire-Mx1)</name>
    <dbReference type="NCBI Taxonomy" id="1295009"/>
    <lineage>
        <taxon>Archaea</taxon>
        <taxon>Methanobacteriati</taxon>
        <taxon>Thermoplasmatota</taxon>
        <taxon>Thermoplasmata</taxon>
        <taxon>Methanomassiliicoccales</taxon>
        <taxon>Methanomassiliicoccaceae</taxon>
        <taxon>Methanomassiliicoccus</taxon>
    </lineage>
</organism>